<comment type="caution">
    <text evidence="1">The sequence shown here is derived from an EMBL/GenBank/DDBJ whole genome shotgun (WGS) entry which is preliminary data.</text>
</comment>
<evidence type="ECO:0000313" key="2">
    <source>
        <dbReference type="Proteomes" id="UP001139450"/>
    </source>
</evidence>
<dbReference type="Proteomes" id="UP001139450">
    <property type="component" value="Unassembled WGS sequence"/>
</dbReference>
<accession>A0A9X1X3C0</accession>
<evidence type="ECO:0000313" key="1">
    <source>
        <dbReference type="EMBL" id="MCJ8210116.1"/>
    </source>
</evidence>
<dbReference type="Pfam" id="PF08843">
    <property type="entry name" value="AbiEii"/>
    <property type="match status" value="1"/>
</dbReference>
<organism evidence="1 2">
    <name type="scientific">Mucilaginibacter straminoryzae</name>
    <dbReference type="NCBI Taxonomy" id="2932774"/>
    <lineage>
        <taxon>Bacteria</taxon>
        <taxon>Pseudomonadati</taxon>
        <taxon>Bacteroidota</taxon>
        <taxon>Sphingobacteriia</taxon>
        <taxon>Sphingobacteriales</taxon>
        <taxon>Sphingobacteriaceae</taxon>
        <taxon>Mucilaginibacter</taxon>
    </lineage>
</organism>
<keyword evidence="2" id="KW-1185">Reference proteome</keyword>
<proteinExistence type="predicted"/>
<dbReference type="AlphaFoldDB" id="A0A9X1X3C0"/>
<dbReference type="InterPro" id="IPR014942">
    <property type="entry name" value="AbiEii"/>
</dbReference>
<dbReference type="RefSeq" id="WP_245129955.1">
    <property type="nucleotide sequence ID" value="NZ_JALJEJ010000004.1"/>
</dbReference>
<keyword evidence="1" id="KW-0808">Transferase</keyword>
<gene>
    <name evidence="1" type="ORF">MUY27_10380</name>
</gene>
<dbReference type="Gene3D" id="3.10.450.620">
    <property type="entry name" value="JHP933, nucleotidyltransferase-like core domain"/>
    <property type="match status" value="1"/>
</dbReference>
<reference evidence="1" key="1">
    <citation type="submission" date="2022-04" db="EMBL/GenBank/DDBJ databases">
        <title>Mucilaginibacter sp. RS28 isolated from freshwater.</title>
        <authorList>
            <person name="Ko S.-R."/>
        </authorList>
    </citation>
    <scope>NUCLEOTIDE SEQUENCE</scope>
    <source>
        <strain evidence="1">RS28</strain>
    </source>
</reference>
<protein>
    <submittedName>
        <fullName evidence="1">Nucleotidyl transferase AbiEii/AbiGii toxin family protein</fullName>
    </submittedName>
</protein>
<sequence>MLYKETVEPATLGLLKDLMSIPELEQFRLVGGTALSLLLGHRASIDLDLFTDRPFNREVIIDALAEKFSSLSIQEFKSSRLFFTTINNVKVDFVCTFEKFINNYDITEGIRFAALDDIIALKLNAIAGRGAKKDFWDLNELLNHYSFDQMLSSYQQKYPNNSSMMVLKSATYFIDADLQPDPICFKKLGWDTIKKKITKEVNLYINTKR</sequence>
<name>A0A9X1X3C0_9SPHI</name>
<dbReference type="EMBL" id="JALJEJ010000004">
    <property type="protein sequence ID" value="MCJ8210116.1"/>
    <property type="molecule type" value="Genomic_DNA"/>
</dbReference>
<dbReference type="GO" id="GO:0016740">
    <property type="term" value="F:transferase activity"/>
    <property type="evidence" value="ECO:0007669"/>
    <property type="project" value="UniProtKB-KW"/>
</dbReference>